<keyword evidence="2" id="KW-0472">Membrane</keyword>
<feature type="transmembrane region" description="Helical" evidence="2">
    <location>
        <begin position="161"/>
        <end position="191"/>
    </location>
</feature>
<feature type="transmembrane region" description="Helical" evidence="2">
    <location>
        <begin position="235"/>
        <end position="254"/>
    </location>
</feature>
<dbReference type="PANTHER" id="PTHR30590:SF3">
    <property type="entry name" value="HYPOTHETICAL MEMBRANE SPANNING PROTEIN"/>
    <property type="match status" value="1"/>
</dbReference>
<dbReference type="Pfam" id="PF04235">
    <property type="entry name" value="DUF418"/>
    <property type="match status" value="1"/>
</dbReference>
<evidence type="ECO:0000313" key="5">
    <source>
        <dbReference type="Proteomes" id="UP000625527"/>
    </source>
</evidence>
<evidence type="ECO:0000256" key="1">
    <source>
        <dbReference type="SAM" id="MobiDB-lite"/>
    </source>
</evidence>
<dbReference type="EMBL" id="JADAQT010000088">
    <property type="protein sequence ID" value="MBE1876660.1"/>
    <property type="molecule type" value="Genomic_DNA"/>
</dbReference>
<name>A0ABR9MZ35_9MICO</name>
<dbReference type="Proteomes" id="UP000625527">
    <property type="component" value="Unassembled WGS sequence"/>
</dbReference>
<evidence type="ECO:0000259" key="3">
    <source>
        <dbReference type="Pfam" id="PF04235"/>
    </source>
</evidence>
<feature type="region of interest" description="Disordered" evidence="1">
    <location>
        <begin position="1"/>
        <end position="21"/>
    </location>
</feature>
<dbReference type="RefSeq" id="WP_192863223.1">
    <property type="nucleotide sequence ID" value="NZ_JADAQT010000088.1"/>
</dbReference>
<feature type="transmembrane region" description="Helical" evidence="2">
    <location>
        <begin position="33"/>
        <end position="51"/>
    </location>
</feature>
<feature type="transmembrane region" description="Helical" evidence="2">
    <location>
        <begin position="274"/>
        <end position="291"/>
    </location>
</feature>
<accession>A0ABR9MZ35</accession>
<keyword evidence="5" id="KW-1185">Reference proteome</keyword>
<organism evidence="4 5">
    <name type="scientific">Myceligenerans pegani</name>
    <dbReference type="NCBI Taxonomy" id="2776917"/>
    <lineage>
        <taxon>Bacteria</taxon>
        <taxon>Bacillati</taxon>
        <taxon>Actinomycetota</taxon>
        <taxon>Actinomycetes</taxon>
        <taxon>Micrococcales</taxon>
        <taxon>Promicromonosporaceae</taxon>
        <taxon>Myceligenerans</taxon>
    </lineage>
</organism>
<feature type="transmembrane region" description="Helical" evidence="2">
    <location>
        <begin position="108"/>
        <end position="128"/>
    </location>
</feature>
<evidence type="ECO:0000313" key="4">
    <source>
        <dbReference type="EMBL" id="MBE1876660.1"/>
    </source>
</evidence>
<dbReference type="PANTHER" id="PTHR30590">
    <property type="entry name" value="INNER MEMBRANE PROTEIN"/>
    <property type="match status" value="1"/>
</dbReference>
<feature type="transmembrane region" description="Helical" evidence="2">
    <location>
        <begin position="135"/>
        <end position="155"/>
    </location>
</feature>
<reference evidence="4 5" key="1">
    <citation type="submission" date="2020-10" db="EMBL/GenBank/DDBJ databases">
        <title>Myceligenerans pegani sp. nov., an endophytic actinomycete isolated from Peganum harmala L. in Xinjiang, China.</title>
        <authorList>
            <person name="Xin L."/>
        </authorList>
    </citation>
    <scope>NUCLEOTIDE SEQUENCE [LARGE SCALE GENOMIC DNA]</scope>
    <source>
        <strain evidence="4 5">TRM65318</strain>
    </source>
</reference>
<gene>
    <name evidence="4" type="ORF">IHE71_13190</name>
</gene>
<keyword evidence="2" id="KW-0812">Transmembrane</keyword>
<comment type="caution">
    <text evidence="4">The sequence shown here is derived from an EMBL/GenBank/DDBJ whole genome shotgun (WGS) entry which is preliminary data.</text>
</comment>
<dbReference type="InterPro" id="IPR052529">
    <property type="entry name" value="Bact_Transport_Assoc"/>
</dbReference>
<feature type="domain" description="DUF418" evidence="3">
    <location>
        <begin position="203"/>
        <end position="339"/>
    </location>
</feature>
<evidence type="ECO:0000256" key="2">
    <source>
        <dbReference type="SAM" id="Phobius"/>
    </source>
</evidence>
<protein>
    <submittedName>
        <fullName evidence="4">DUF418 domain-containing protein</fullName>
    </submittedName>
</protein>
<feature type="transmembrane region" description="Helical" evidence="2">
    <location>
        <begin position="203"/>
        <end position="223"/>
    </location>
</feature>
<proteinExistence type="predicted"/>
<sequence>MSTASSTTGAVPSVAGTVSTPAGSRPRWQFLDVLRGFAVLGILLVNSIDITELGMTRAMEGAAVVPDPVQDALYLTVQTRFVPIFVFLFGVSLWIVLDGARGRARYPWLVMVRRLVGLAVLGGILALVYPGNVLLEYSVLGLVVLPVVALVPRWATLGAGVLLTVVSYALFGGGLAATPGLILLGAGAAAYGLPRLLETSTRGVAVGFALAAVATLPALWWQLSAPGDPRFTTPGGIAGLVMAVGYVTGLALLWRTPARRAIVAVFEPLGRMALTNYVAAAIVMALAARVVDFGHMTTVTPVLLLSVAVIAAQSVLSRLWLARFVYGPVEWVWRTATWLRPAAVLREAPRSRARRTEGTTRADAS</sequence>
<feature type="transmembrane region" description="Helical" evidence="2">
    <location>
        <begin position="72"/>
        <end position="96"/>
    </location>
</feature>
<dbReference type="InterPro" id="IPR007349">
    <property type="entry name" value="DUF418"/>
</dbReference>
<feature type="transmembrane region" description="Helical" evidence="2">
    <location>
        <begin position="303"/>
        <end position="321"/>
    </location>
</feature>
<keyword evidence="2" id="KW-1133">Transmembrane helix</keyword>